<dbReference type="InterPro" id="IPR024412">
    <property type="entry name" value="Lsr2_dim_dom"/>
</dbReference>
<dbReference type="Pfam" id="PF23359">
    <property type="entry name" value="Lsr2_DNA-bd"/>
    <property type="match status" value="1"/>
</dbReference>
<feature type="domain" description="Lsr2 DNA-binding" evidence="4">
    <location>
        <begin position="76"/>
        <end position="106"/>
    </location>
</feature>
<evidence type="ECO:0000256" key="1">
    <source>
        <dbReference type="ARBA" id="ARBA00023125"/>
    </source>
</evidence>
<dbReference type="InterPro" id="IPR042261">
    <property type="entry name" value="Lsr2-like_dimerization"/>
</dbReference>
<evidence type="ECO:0000259" key="3">
    <source>
        <dbReference type="Pfam" id="PF11774"/>
    </source>
</evidence>
<dbReference type="Gene3D" id="4.10.320.10">
    <property type="entry name" value="E3-binding domain"/>
    <property type="match status" value="1"/>
</dbReference>
<dbReference type="Pfam" id="PF11774">
    <property type="entry name" value="Lsr2"/>
    <property type="match status" value="1"/>
</dbReference>
<dbReference type="GO" id="GO:0003677">
    <property type="term" value="F:DNA binding"/>
    <property type="evidence" value="ECO:0007669"/>
    <property type="project" value="UniProtKB-KW"/>
</dbReference>
<protein>
    <submittedName>
        <fullName evidence="5">Lsr2 family protein</fullName>
    </submittedName>
</protein>
<sequence length="116" mass="12955">MKKVITKKIDDLDGSPADETLQFMLDDNVYELDLTHVHADELRALIRRWTKYGRRVGGRRKTGTGTGSAQGDGHGQAVRAWARANGYAVRNRGRIPITVIHAYRKAEDSPRPAARS</sequence>
<organism evidence="5 6">
    <name type="scientific">Sediminivirga luteola</name>
    <dbReference type="NCBI Taxonomy" id="1774748"/>
    <lineage>
        <taxon>Bacteria</taxon>
        <taxon>Bacillati</taxon>
        <taxon>Actinomycetota</taxon>
        <taxon>Actinomycetes</taxon>
        <taxon>Micrococcales</taxon>
        <taxon>Brevibacteriaceae</taxon>
        <taxon>Sediminivirga</taxon>
    </lineage>
</organism>
<name>A0A8J2TXQ9_9MICO</name>
<dbReference type="Proteomes" id="UP000616114">
    <property type="component" value="Unassembled WGS sequence"/>
</dbReference>
<feature type="compositionally biased region" description="Gly residues" evidence="2">
    <location>
        <begin position="64"/>
        <end position="74"/>
    </location>
</feature>
<keyword evidence="6" id="KW-1185">Reference proteome</keyword>
<gene>
    <name evidence="5" type="ORF">GCM10011333_14500</name>
</gene>
<dbReference type="InterPro" id="IPR036625">
    <property type="entry name" value="E3-bd_dom_sf"/>
</dbReference>
<reference evidence="5" key="1">
    <citation type="journal article" date="2014" name="Int. J. Syst. Evol. Microbiol.">
        <title>Complete genome sequence of Corynebacterium casei LMG S-19264T (=DSM 44701T), isolated from a smear-ripened cheese.</title>
        <authorList>
            <consortium name="US DOE Joint Genome Institute (JGI-PGF)"/>
            <person name="Walter F."/>
            <person name="Albersmeier A."/>
            <person name="Kalinowski J."/>
            <person name="Ruckert C."/>
        </authorList>
    </citation>
    <scope>NUCLEOTIDE SEQUENCE</scope>
    <source>
        <strain evidence="5">CGMCC 1.12785</strain>
    </source>
</reference>
<reference evidence="5" key="2">
    <citation type="submission" date="2020-09" db="EMBL/GenBank/DDBJ databases">
        <authorList>
            <person name="Sun Q."/>
            <person name="Zhou Y."/>
        </authorList>
    </citation>
    <scope>NUCLEOTIDE SEQUENCE</scope>
    <source>
        <strain evidence="5">CGMCC 1.12785</strain>
    </source>
</reference>
<keyword evidence="1" id="KW-0238">DNA-binding</keyword>
<dbReference type="GO" id="GO:0016746">
    <property type="term" value="F:acyltransferase activity"/>
    <property type="evidence" value="ECO:0007669"/>
    <property type="project" value="InterPro"/>
</dbReference>
<dbReference type="AlphaFoldDB" id="A0A8J2TXQ9"/>
<accession>A0A8J2TXQ9</accession>
<evidence type="ECO:0000313" key="6">
    <source>
        <dbReference type="Proteomes" id="UP000616114"/>
    </source>
</evidence>
<dbReference type="EMBL" id="BMFY01000005">
    <property type="protein sequence ID" value="GGA12708.1"/>
    <property type="molecule type" value="Genomic_DNA"/>
</dbReference>
<evidence type="ECO:0000259" key="4">
    <source>
        <dbReference type="Pfam" id="PF23359"/>
    </source>
</evidence>
<dbReference type="RefSeq" id="WP_188550264.1">
    <property type="nucleotide sequence ID" value="NZ_BMFY01000005.1"/>
</dbReference>
<proteinExistence type="predicted"/>
<dbReference type="InterPro" id="IPR055370">
    <property type="entry name" value="Lsr2_DNA-bd"/>
</dbReference>
<feature type="region of interest" description="Disordered" evidence="2">
    <location>
        <begin position="56"/>
        <end position="76"/>
    </location>
</feature>
<evidence type="ECO:0000256" key="2">
    <source>
        <dbReference type="SAM" id="MobiDB-lite"/>
    </source>
</evidence>
<comment type="caution">
    <text evidence="5">The sequence shown here is derived from an EMBL/GenBank/DDBJ whole genome shotgun (WGS) entry which is preliminary data.</text>
</comment>
<dbReference type="Gene3D" id="3.30.60.230">
    <property type="entry name" value="Lsr2, dimerization domain"/>
    <property type="match status" value="1"/>
</dbReference>
<evidence type="ECO:0000313" key="5">
    <source>
        <dbReference type="EMBL" id="GGA12708.1"/>
    </source>
</evidence>
<feature type="domain" description="Lsr2 dimerization" evidence="3">
    <location>
        <begin position="2"/>
        <end position="57"/>
    </location>
</feature>